<accession>A0ACB6Z0H3</accession>
<protein>
    <submittedName>
        <fullName evidence="1">Uncharacterized protein</fullName>
    </submittedName>
</protein>
<evidence type="ECO:0000313" key="1">
    <source>
        <dbReference type="EMBL" id="KAF9643004.1"/>
    </source>
</evidence>
<organism evidence="1 2">
    <name type="scientific">Thelephora ganbajun</name>
    <name type="common">Ganba fungus</name>
    <dbReference type="NCBI Taxonomy" id="370292"/>
    <lineage>
        <taxon>Eukaryota</taxon>
        <taxon>Fungi</taxon>
        <taxon>Dikarya</taxon>
        <taxon>Basidiomycota</taxon>
        <taxon>Agaricomycotina</taxon>
        <taxon>Agaricomycetes</taxon>
        <taxon>Thelephorales</taxon>
        <taxon>Thelephoraceae</taxon>
        <taxon>Thelephora</taxon>
    </lineage>
</organism>
<reference evidence="1" key="2">
    <citation type="journal article" date="2020" name="Nat. Commun.">
        <title>Large-scale genome sequencing of mycorrhizal fungi provides insights into the early evolution of symbiotic traits.</title>
        <authorList>
            <person name="Miyauchi S."/>
            <person name="Kiss E."/>
            <person name="Kuo A."/>
            <person name="Drula E."/>
            <person name="Kohler A."/>
            <person name="Sanchez-Garcia M."/>
            <person name="Morin E."/>
            <person name="Andreopoulos B."/>
            <person name="Barry K.W."/>
            <person name="Bonito G."/>
            <person name="Buee M."/>
            <person name="Carver A."/>
            <person name="Chen C."/>
            <person name="Cichocki N."/>
            <person name="Clum A."/>
            <person name="Culley D."/>
            <person name="Crous P.W."/>
            <person name="Fauchery L."/>
            <person name="Girlanda M."/>
            <person name="Hayes R.D."/>
            <person name="Keri Z."/>
            <person name="LaButti K."/>
            <person name="Lipzen A."/>
            <person name="Lombard V."/>
            <person name="Magnuson J."/>
            <person name="Maillard F."/>
            <person name="Murat C."/>
            <person name="Nolan M."/>
            <person name="Ohm R.A."/>
            <person name="Pangilinan J."/>
            <person name="Pereira M.F."/>
            <person name="Perotto S."/>
            <person name="Peter M."/>
            <person name="Pfister S."/>
            <person name="Riley R."/>
            <person name="Sitrit Y."/>
            <person name="Stielow J.B."/>
            <person name="Szollosi G."/>
            <person name="Zifcakova L."/>
            <person name="Stursova M."/>
            <person name="Spatafora J.W."/>
            <person name="Tedersoo L."/>
            <person name="Vaario L.M."/>
            <person name="Yamada A."/>
            <person name="Yan M."/>
            <person name="Wang P."/>
            <person name="Xu J."/>
            <person name="Bruns T."/>
            <person name="Baldrian P."/>
            <person name="Vilgalys R."/>
            <person name="Dunand C."/>
            <person name="Henrissat B."/>
            <person name="Grigoriev I.V."/>
            <person name="Hibbett D."/>
            <person name="Nagy L.G."/>
            <person name="Martin F.M."/>
        </authorList>
    </citation>
    <scope>NUCLEOTIDE SEQUENCE</scope>
    <source>
        <strain evidence="1">P2</strain>
    </source>
</reference>
<name>A0ACB6Z0H3_THEGA</name>
<evidence type="ECO:0000313" key="2">
    <source>
        <dbReference type="Proteomes" id="UP000886501"/>
    </source>
</evidence>
<proteinExistence type="predicted"/>
<sequence length="158" mass="17488">MDIYKTQQTEQLRHLVLVFSSFSRSHKASFLFRVASVATSRWLPLSCPSPWPSTSNSASKPSCCSPFLGGVNSVTAACLPNTSGLCARVEKENRGPTCTMTLGYHQIELVPPTLRFTPIYPFRDHIRGVWDCIEPPCAVWTNDSWGTHVHLSPGTGHQ</sequence>
<comment type="caution">
    <text evidence="1">The sequence shown here is derived from an EMBL/GenBank/DDBJ whole genome shotgun (WGS) entry which is preliminary data.</text>
</comment>
<dbReference type="EMBL" id="MU118301">
    <property type="protein sequence ID" value="KAF9643004.1"/>
    <property type="molecule type" value="Genomic_DNA"/>
</dbReference>
<gene>
    <name evidence="1" type="ORF">BDM02DRAFT_1773646</name>
</gene>
<dbReference type="Proteomes" id="UP000886501">
    <property type="component" value="Unassembled WGS sequence"/>
</dbReference>
<keyword evidence="2" id="KW-1185">Reference proteome</keyword>
<reference evidence="1" key="1">
    <citation type="submission" date="2019-10" db="EMBL/GenBank/DDBJ databases">
        <authorList>
            <consortium name="DOE Joint Genome Institute"/>
            <person name="Kuo A."/>
            <person name="Miyauchi S."/>
            <person name="Kiss E."/>
            <person name="Drula E."/>
            <person name="Kohler A."/>
            <person name="Sanchez-Garcia M."/>
            <person name="Andreopoulos B."/>
            <person name="Barry K.W."/>
            <person name="Bonito G."/>
            <person name="Buee M."/>
            <person name="Carver A."/>
            <person name="Chen C."/>
            <person name="Cichocki N."/>
            <person name="Clum A."/>
            <person name="Culley D."/>
            <person name="Crous P.W."/>
            <person name="Fauchery L."/>
            <person name="Girlanda M."/>
            <person name="Hayes R."/>
            <person name="Keri Z."/>
            <person name="Labutti K."/>
            <person name="Lipzen A."/>
            <person name="Lombard V."/>
            <person name="Magnuson J."/>
            <person name="Maillard F."/>
            <person name="Morin E."/>
            <person name="Murat C."/>
            <person name="Nolan M."/>
            <person name="Ohm R."/>
            <person name="Pangilinan J."/>
            <person name="Pereira M."/>
            <person name="Perotto S."/>
            <person name="Peter M."/>
            <person name="Riley R."/>
            <person name="Sitrit Y."/>
            <person name="Stielow B."/>
            <person name="Szollosi G."/>
            <person name="Zifcakova L."/>
            <person name="Stursova M."/>
            <person name="Spatafora J.W."/>
            <person name="Tedersoo L."/>
            <person name="Vaario L.-M."/>
            <person name="Yamada A."/>
            <person name="Yan M."/>
            <person name="Wang P."/>
            <person name="Xu J."/>
            <person name="Bruns T."/>
            <person name="Baldrian P."/>
            <person name="Vilgalys R."/>
            <person name="Henrissat B."/>
            <person name="Grigoriev I.V."/>
            <person name="Hibbett D."/>
            <person name="Nagy L.G."/>
            <person name="Martin F.M."/>
        </authorList>
    </citation>
    <scope>NUCLEOTIDE SEQUENCE</scope>
    <source>
        <strain evidence="1">P2</strain>
    </source>
</reference>